<dbReference type="OrthoDB" id="8613971at2"/>
<feature type="signal peptide" evidence="1">
    <location>
        <begin position="1"/>
        <end position="18"/>
    </location>
</feature>
<dbReference type="Proteomes" id="UP000005532">
    <property type="component" value="Unassembled WGS sequence"/>
</dbReference>
<dbReference type="EMBL" id="ACQL01000106">
    <property type="protein sequence ID" value="EER46546.1"/>
    <property type="molecule type" value="Genomic_DNA"/>
</dbReference>
<keyword evidence="1" id="KW-0732">Signal</keyword>
<evidence type="ECO:0000313" key="2">
    <source>
        <dbReference type="EMBL" id="EER46546.1"/>
    </source>
</evidence>
<proteinExistence type="predicted"/>
<sequence>MKKLLVLAISMISATTMATEGKKNEEPKAFDGKPAVALRVIDFNGKAPRVIKGNKLSISKKQQLCWSSINVPVSGKVRVAEVFYAPAATDFSSPGMTINASADKKEFLIVGDVVATNNEHVTRCWQFDSKDPIGAYRMEVQIGDVVFKNLAFEIVK</sequence>
<organism evidence="2 3">
    <name type="scientific">Actinobacillus minor NM305</name>
    <dbReference type="NCBI Taxonomy" id="637911"/>
    <lineage>
        <taxon>Bacteria</taxon>
        <taxon>Pseudomonadati</taxon>
        <taxon>Pseudomonadota</taxon>
        <taxon>Gammaproteobacteria</taxon>
        <taxon>Pasteurellales</taxon>
        <taxon>Pasteurellaceae</taxon>
        <taxon>Actinobacillus</taxon>
    </lineage>
</organism>
<dbReference type="AlphaFoldDB" id="C5S386"/>
<name>C5S386_9PAST</name>
<reference evidence="2 3" key="1">
    <citation type="journal article" date="2010" name="Vet. Microbiol.">
        <title>Production of haemolysins by strains of the Actinobacillus minor/porcitonsillarum complex.</title>
        <authorList>
            <person name="Arya G."/>
            <person name="Niven D.F."/>
        </authorList>
    </citation>
    <scope>NUCLEOTIDE SEQUENCE [LARGE SCALE GENOMIC DNA]</scope>
    <source>
        <strain evidence="2 3">NM305</strain>
    </source>
</reference>
<dbReference type="eggNOG" id="ENOG5033FP5">
    <property type="taxonomic scope" value="Bacteria"/>
</dbReference>
<comment type="caution">
    <text evidence="2">The sequence shown here is derived from an EMBL/GenBank/DDBJ whole genome shotgun (WGS) entry which is preliminary data.</text>
</comment>
<evidence type="ECO:0000256" key="1">
    <source>
        <dbReference type="SAM" id="SignalP"/>
    </source>
</evidence>
<dbReference type="RefSeq" id="WP_005824792.1">
    <property type="nucleotide sequence ID" value="NZ_ACQL01000106.1"/>
</dbReference>
<gene>
    <name evidence="2" type="ORF">AM305_11700</name>
</gene>
<protein>
    <submittedName>
        <fullName evidence="2">Uncharacterized protein</fullName>
    </submittedName>
</protein>
<evidence type="ECO:0000313" key="3">
    <source>
        <dbReference type="Proteomes" id="UP000005532"/>
    </source>
</evidence>
<feature type="chain" id="PRO_5002956780" evidence="1">
    <location>
        <begin position="19"/>
        <end position="156"/>
    </location>
</feature>
<accession>C5S386</accession>